<evidence type="ECO:0000256" key="9">
    <source>
        <dbReference type="ARBA" id="ARBA00023180"/>
    </source>
</evidence>
<comment type="caution">
    <text evidence="14">The sequence shown here is derived from an EMBL/GenBank/DDBJ whole genome shotgun (WGS) entry which is preliminary data.</text>
</comment>
<evidence type="ECO:0000256" key="11">
    <source>
        <dbReference type="SAM" id="Phobius"/>
    </source>
</evidence>
<evidence type="ECO:0000256" key="7">
    <source>
        <dbReference type="ARBA" id="ARBA00023157"/>
    </source>
</evidence>
<dbReference type="InterPro" id="IPR013783">
    <property type="entry name" value="Ig-like_fold"/>
</dbReference>
<feature type="domain" description="Ig-like" evidence="13">
    <location>
        <begin position="32"/>
        <end position="112"/>
    </location>
</feature>
<evidence type="ECO:0000256" key="10">
    <source>
        <dbReference type="ARBA" id="ARBA00023319"/>
    </source>
</evidence>
<dbReference type="PANTHER" id="PTHR19890">
    <property type="entry name" value="FIBROBLAST GROWTH FACTOR RECEPTOR"/>
    <property type="match status" value="1"/>
</dbReference>
<keyword evidence="9" id="KW-0325">Glycoprotein</keyword>
<dbReference type="InterPro" id="IPR003598">
    <property type="entry name" value="Ig_sub2"/>
</dbReference>
<dbReference type="SMART" id="SM00409">
    <property type="entry name" value="IG"/>
    <property type="match status" value="3"/>
</dbReference>
<dbReference type="PROSITE" id="PS50835">
    <property type="entry name" value="IG_LIKE"/>
    <property type="match status" value="3"/>
</dbReference>
<dbReference type="InterPro" id="IPR007110">
    <property type="entry name" value="Ig-like_dom"/>
</dbReference>
<gene>
    <name evidence="14" type="ORF">PMEA_00009585</name>
</gene>
<name>A0AAU9WS09_9CNID</name>
<feature type="domain" description="Ig-like" evidence="13">
    <location>
        <begin position="237"/>
        <end position="348"/>
    </location>
</feature>
<dbReference type="SUPFAM" id="SSF48726">
    <property type="entry name" value="Immunoglobulin"/>
    <property type="match status" value="3"/>
</dbReference>
<keyword evidence="10" id="KW-0393">Immunoglobulin domain</keyword>
<dbReference type="Pfam" id="PF07679">
    <property type="entry name" value="I-set"/>
    <property type="match status" value="1"/>
</dbReference>
<comment type="subcellular location">
    <subcellularLocation>
        <location evidence="1">Membrane</location>
        <topology evidence="1">Single-pass membrane protein</topology>
    </subcellularLocation>
</comment>
<dbReference type="EMBL" id="CALNXJ010000019">
    <property type="protein sequence ID" value="CAH3123340.1"/>
    <property type="molecule type" value="Genomic_DNA"/>
</dbReference>
<evidence type="ECO:0000313" key="15">
    <source>
        <dbReference type="Proteomes" id="UP001159428"/>
    </source>
</evidence>
<sequence>MVLAFHRRSGFLAVFILAGISAIESQQSGIAPDLRKSSPPRVVKPVGQEEVKLVCNVKYAKNYTWYKNHKKIHQPADRYVVKTPRYLRITDVLKSDSGTFVCIASNKYGTVNCTIRLIVEDPTVSSTNVSGAVKPHFLYPDKMAEAKLEYTEREKFQLLCDAKGTPTPTVTWYRGKEIYRGHRSDETITPGHYHYNIHFSGVDVADGGNYTCVVKNSFGTLTHSYVFDVKEYIRSLPQILSVWEQKKPEYAGTDLQMRAIVLSKNINTKFFWYFSKSFVPDETNLGTLINQTLFESRLETPSHKAASWLKWKVVLNLKNLSVADSGSYWCQAENIVGTVQRQTSLKVTTRPITPSPSGSTVSLTSISSEIEAVTQTSMGWTDRIRYPVAVIAVPVGVVALLIIASGLFYWQVKKGRASSSATMKSRRNIGSLQAKYVVQSNEYVIVPDLKGLGNDFGTN</sequence>
<evidence type="ECO:0000313" key="14">
    <source>
        <dbReference type="EMBL" id="CAH3123340.1"/>
    </source>
</evidence>
<evidence type="ECO:0000256" key="6">
    <source>
        <dbReference type="ARBA" id="ARBA00023136"/>
    </source>
</evidence>
<dbReference type="InterPro" id="IPR013106">
    <property type="entry name" value="Ig_V-set"/>
</dbReference>
<dbReference type="InterPro" id="IPR003599">
    <property type="entry name" value="Ig_sub"/>
</dbReference>
<keyword evidence="4" id="KW-0677">Repeat</keyword>
<protein>
    <recommendedName>
        <fullName evidence="13">Ig-like domain-containing protein</fullName>
    </recommendedName>
</protein>
<dbReference type="Proteomes" id="UP001159428">
    <property type="component" value="Unassembled WGS sequence"/>
</dbReference>
<dbReference type="InterPro" id="IPR036179">
    <property type="entry name" value="Ig-like_dom_sf"/>
</dbReference>
<dbReference type="Pfam" id="PF13927">
    <property type="entry name" value="Ig_3"/>
    <property type="match status" value="1"/>
</dbReference>
<feature type="transmembrane region" description="Helical" evidence="11">
    <location>
        <begin position="386"/>
        <end position="410"/>
    </location>
</feature>
<evidence type="ECO:0000256" key="1">
    <source>
        <dbReference type="ARBA" id="ARBA00004167"/>
    </source>
</evidence>
<dbReference type="FunFam" id="2.60.40.10:FF:000016">
    <property type="entry name" value="Fibroblast growth factor receptor"/>
    <property type="match status" value="1"/>
</dbReference>
<accession>A0AAU9WS09</accession>
<keyword evidence="8" id="KW-0675">Receptor</keyword>
<dbReference type="GO" id="GO:0016020">
    <property type="term" value="C:membrane"/>
    <property type="evidence" value="ECO:0007669"/>
    <property type="project" value="UniProtKB-SubCell"/>
</dbReference>
<dbReference type="PANTHER" id="PTHR19890:SF10">
    <property type="entry name" value="FIBROBLAST GROWTH FACTOR RECEPTOR-LIKE 1"/>
    <property type="match status" value="1"/>
</dbReference>
<keyword evidence="15" id="KW-1185">Reference proteome</keyword>
<reference evidence="14 15" key="1">
    <citation type="submission" date="2022-05" db="EMBL/GenBank/DDBJ databases">
        <authorList>
            <consortium name="Genoscope - CEA"/>
            <person name="William W."/>
        </authorList>
    </citation>
    <scope>NUCLEOTIDE SEQUENCE [LARGE SCALE GENOMIC DNA]</scope>
</reference>
<dbReference type="AlphaFoldDB" id="A0AAU9WS09"/>
<dbReference type="Pfam" id="PF07686">
    <property type="entry name" value="V-set"/>
    <property type="match status" value="1"/>
</dbReference>
<evidence type="ECO:0000256" key="5">
    <source>
        <dbReference type="ARBA" id="ARBA00022989"/>
    </source>
</evidence>
<evidence type="ECO:0000256" key="12">
    <source>
        <dbReference type="SAM" id="SignalP"/>
    </source>
</evidence>
<feature type="chain" id="PRO_5043650651" description="Ig-like domain-containing protein" evidence="12">
    <location>
        <begin position="26"/>
        <end position="459"/>
    </location>
</feature>
<evidence type="ECO:0000259" key="13">
    <source>
        <dbReference type="PROSITE" id="PS50835"/>
    </source>
</evidence>
<evidence type="ECO:0000256" key="4">
    <source>
        <dbReference type="ARBA" id="ARBA00022737"/>
    </source>
</evidence>
<proteinExistence type="predicted"/>
<keyword evidence="7" id="KW-1015">Disulfide bond</keyword>
<feature type="domain" description="Ig-like" evidence="13">
    <location>
        <begin position="122"/>
        <end position="228"/>
    </location>
</feature>
<dbReference type="InterPro" id="IPR052615">
    <property type="entry name" value="FGFRL"/>
</dbReference>
<keyword evidence="3 12" id="KW-0732">Signal</keyword>
<evidence type="ECO:0000256" key="8">
    <source>
        <dbReference type="ARBA" id="ARBA00023170"/>
    </source>
</evidence>
<organism evidence="14 15">
    <name type="scientific">Pocillopora meandrina</name>
    <dbReference type="NCBI Taxonomy" id="46732"/>
    <lineage>
        <taxon>Eukaryota</taxon>
        <taxon>Metazoa</taxon>
        <taxon>Cnidaria</taxon>
        <taxon>Anthozoa</taxon>
        <taxon>Hexacorallia</taxon>
        <taxon>Scleractinia</taxon>
        <taxon>Astrocoeniina</taxon>
        <taxon>Pocilloporidae</taxon>
        <taxon>Pocillopora</taxon>
    </lineage>
</organism>
<feature type="signal peptide" evidence="12">
    <location>
        <begin position="1"/>
        <end position="25"/>
    </location>
</feature>
<evidence type="ECO:0000256" key="3">
    <source>
        <dbReference type="ARBA" id="ARBA00022729"/>
    </source>
</evidence>
<dbReference type="SMART" id="SM00408">
    <property type="entry name" value="IGc2"/>
    <property type="match status" value="3"/>
</dbReference>
<keyword evidence="5 11" id="KW-1133">Transmembrane helix</keyword>
<dbReference type="InterPro" id="IPR013098">
    <property type="entry name" value="Ig_I-set"/>
</dbReference>
<dbReference type="Gene3D" id="2.60.40.10">
    <property type="entry name" value="Immunoglobulins"/>
    <property type="match status" value="3"/>
</dbReference>
<keyword evidence="2 11" id="KW-0812">Transmembrane</keyword>
<evidence type="ECO:0000256" key="2">
    <source>
        <dbReference type="ARBA" id="ARBA00022692"/>
    </source>
</evidence>
<keyword evidence="6 11" id="KW-0472">Membrane</keyword>